<evidence type="ECO:0000313" key="1">
    <source>
        <dbReference type="EnsemblPlants" id="cds.evm.model.08.594"/>
    </source>
</evidence>
<dbReference type="Gramene" id="evm.model.08.594">
    <property type="protein sequence ID" value="cds.evm.model.08.594"/>
    <property type="gene ID" value="evm.TU.08.594"/>
</dbReference>
<evidence type="ECO:0000313" key="2">
    <source>
        <dbReference type="Proteomes" id="UP000596661"/>
    </source>
</evidence>
<dbReference type="PANTHER" id="PTHR31635:SF196">
    <property type="entry name" value="REVERSE TRANSCRIPTASE DOMAIN-CONTAINING PROTEIN-RELATED"/>
    <property type="match status" value="1"/>
</dbReference>
<evidence type="ECO:0008006" key="3">
    <source>
        <dbReference type="Google" id="ProtNLM"/>
    </source>
</evidence>
<organism evidence="1 2">
    <name type="scientific">Cannabis sativa</name>
    <name type="common">Hemp</name>
    <name type="synonym">Marijuana</name>
    <dbReference type="NCBI Taxonomy" id="3483"/>
    <lineage>
        <taxon>Eukaryota</taxon>
        <taxon>Viridiplantae</taxon>
        <taxon>Streptophyta</taxon>
        <taxon>Embryophyta</taxon>
        <taxon>Tracheophyta</taxon>
        <taxon>Spermatophyta</taxon>
        <taxon>Magnoliopsida</taxon>
        <taxon>eudicotyledons</taxon>
        <taxon>Gunneridae</taxon>
        <taxon>Pentapetalae</taxon>
        <taxon>rosids</taxon>
        <taxon>fabids</taxon>
        <taxon>Rosales</taxon>
        <taxon>Cannabaceae</taxon>
        <taxon>Cannabis</taxon>
    </lineage>
</organism>
<dbReference type="EMBL" id="UZAU01000686">
    <property type="status" value="NOT_ANNOTATED_CDS"/>
    <property type="molecule type" value="Genomic_DNA"/>
</dbReference>
<sequence length="446" mass="50725">MFVNYVWLDNLTPPTVSHEDCYGSDHKALSVVLNFSNQHTVERRKSRFRFERMWLNSPECSKLIADSWIGNETAGVDCVSQLIASLADCAKNLQQWHNSTFGHMKNNIKEAQSRVQQLHNNPNPGSDFSKNINSTEAILDELLANEEQYWQQRSRVEWLTSGDRNTNFFQAKASSRKENNHIRRLQDATGQILHSKDDIASIITKYFEALFKASDEDHWALNHVLSTIPTTITDAHNDFLLQEFSKDDVFLALQTMGADKSPGIDGMSAMFYQHNWDVVGSLVTQVVLNVLNHGGNPAAINKTLITLIPKLKKPKIMKDYRPISLCLSRLLQYEEAIGRLQGLTISRRAPPIMHLLFANDSLLFCQANDRSSGAIKRALDVYHRASRQLLNEDKSFLSFSPNTPESIRNSFRQILGMPVSECHEKYLGLPAYSEQDKKLLFADIKE</sequence>
<reference evidence="1" key="1">
    <citation type="submission" date="2018-11" db="EMBL/GenBank/DDBJ databases">
        <authorList>
            <person name="Grassa J C."/>
        </authorList>
    </citation>
    <scope>NUCLEOTIDE SEQUENCE [LARGE SCALE GENOMIC DNA]</scope>
</reference>
<accession>A0A803QBR7</accession>
<protein>
    <recommendedName>
        <fullName evidence="3">Reverse transcriptase</fullName>
    </recommendedName>
</protein>
<keyword evidence="2" id="KW-1185">Reference proteome</keyword>
<dbReference type="PANTHER" id="PTHR31635">
    <property type="entry name" value="REVERSE TRANSCRIPTASE DOMAIN-CONTAINING PROTEIN-RELATED"/>
    <property type="match status" value="1"/>
</dbReference>
<dbReference type="AlphaFoldDB" id="A0A803QBR7"/>
<name>A0A803QBR7_CANSA</name>
<reference evidence="1" key="2">
    <citation type="submission" date="2021-03" db="UniProtKB">
        <authorList>
            <consortium name="EnsemblPlants"/>
        </authorList>
    </citation>
    <scope>IDENTIFICATION</scope>
</reference>
<dbReference type="Proteomes" id="UP000596661">
    <property type="component" value="Chromosome 8"/>
</dbReference>
<dbReference type="EnsemblPlants" id="evm.model.08.594">
    <property type="protein sequence ID" value="cds.evm.model.08.594"/>
    <property type="gene ID" value="evm.TU.08.594"/>
</dbReference>
<proteinExistence type="predicted"/>